<name>A0A516V6K4_9GAMM</name>
<dbReference type="RefSeq" id="WP_143879653.1">
    <property type="nucleotide sequence ID" value="NZ_BAABLZ010000001.1"/>
</dbReference>
<evidence type="ECO:0000313" key="3">
    <source>
        <dbReference type="EMBL" id="QDQ74143.1"/>
    </source>
</evidence>
<gene>
    <name evidence="3" type="ORF">FNZ56_09745</name>
</gene>
<reference evidence="3 4" key="1">
    <citation type="submission" date="2019-07" db="EMBL/GenBank/DDBJ databases">
        <title>Lysobacter weifangensis sp. nov., isolated from bensulfuron-methyl contaminated farmland soil.</title>
        <authorList>
            <person name="Zhao H."/>
        </authorList>
    </citation>
    <scope>NUCLEOTIDE SEQUENCE [LARGE SCALE GENOMIC DNA]</scope>
    <source>
        <strain evidence="3 4">CC-Bw-6</strain>
    </source>
</reference>
<evidence type="ECO:0000313" key="4">
    <source>
        <dbReference type="Proteomes" id="UP000315891"/>
    </source>
</evidence>
<feature type="chain" id="PRO_5022000156" description="Lipoprotein" evidence="2">
    <location>
        <begin position="26"/>
        <end position="173"/>
    </location>
</feature>
<dbReference type="AlphaFoldDB" id="A0A516V6K4"/>
<evidence type="ECO:0000256" key="2">
    <source>
        <dbReference type="SAM" id="SignalP"/>
    </source>
</evidence>
<dbReference type="Proteomes" id="UP000315891">
    <property type="component" value="Chromosome"/>
</dbReference>
<protein>
    <recommendedName>
        <fullName evidence="5">Lipoprotein</fullName>
    </recommendedName>
</protein>
<dbReference type="OrthoDB" id="5975962at2"/>
<accession>A0A516V6K4</accession>
<evidence type="ECO:0008006" key="5">
    <source>
        <dbReference type="Google" id="ProtNLM"/>
    </source>
</evidence>
<organism evidence="3 4">
    <name type="scientific">Pseudoluteimonas lycopersici</name>
    <dbReference type="NCBI Taxonomy" id="1324796"/>
    <lineage>
        <taxon>Bacteria</taxon>
        <taxon>Pseudomonadati</taxon>
        <taxon>Pseudomonadota</taxon>
        <taxon>Gammaproteobacteria</taxon>
        <taxon>Lysobacterales</taxon>
        <taxon>Lysobacteraceae</taxon>
        <taxon>Pseudoluteimonas</taxon>
    </lineage>
</organism>
<proteinExistence type="predicted"/>
<feature type="signal peptide" evidence="2">
    <location>
        <begin position="1"/>
        <end position="25"/>
    </location>
</feature>
<feature type="region of interest" description="Disordered" evidence="1">
    <location>
        <begin position="42"/>
        <end position="61"/>
    </location>
</feature>
<evidence type="ECO:0000256" key="1">
    <source>
        <dbReference type="SAM" id="MobiDB-lite"/>
    </source>
</evidence>
<feature type="compositionally biased region" description="Polar residues" evidence="1">
    <location>
        <begin position="50"/>
        <end position="61"/>
    </location>
</feature>
<dbReference type="EMBL" id="CP041742">
    <property type="protein sequence ID" value="QDQ74143.1"/>
    <property type="molecule type" value="Genomic_DNA"/>
</dbReference>
<keyword evidence="4" id="KW-1185">Reference proteome</keyword>
<keyword evidence="2" id="KW-0732">Signal</keyword>
<sequence length="173" mass="17911">MRIRHSFFVACAAIAVLSIASCKRAGEAAADAAIAAASGGKVDVSHADDGTTTISTKDGKQTMTVSTGDGAALPASFPKDVFLPSDYKVESALEMPGAIVTHVLTQGSVASISSDADKGMQAQGWKQTMVMAQSEQAHIVMWEKGERHATLTIAGDKAQGGVQVGYQLATEKQ</sequence>
<dbReference type="PROSITE" id="PS51257">
    <property type="entry name" value="PROKAR_LIPOPROTEIN"/>
    <property type="match status" value="1"/>
</dbReference>